<evidence type="ECO:0000256" key="1">
    <source>
        <dbReference type="ARBA" id="ARBA00022723"/>
    </source>
</evidence>
<name>A0A417YTI6_9BACI</name>
<dbReference type="Gene3D" id="2.30.40.10">
    <property type="entry name" value="Urease, subunit C, domain 1"/>
    <property type="match status" value="1"/>
</dbReference>
<dbReference type="GO" id="GO:0035888">
    <property type="term" value="F:isoguanine deaminase activity"/>
    <property type="evidence" value="ECO:0007669"/>
    <property type="project" value="TreeGrafter"/>
</dbReference>
<evidence type="ECO:0000313" key="5">
    <source>
        <dbReference type="Proteomes" id="UP000284416"/>
    </source>
</evidence>
<gene>
    <name evidence="4" type="ORF">D1B31_12565</name>
</gene>
<dbReference type="CDD" id="cd01293">
    <property type="entry name" value="Bact_CD"/>
    <property type="match status" value="1"/>
</dbReference>
<dbReference type="Gene3D" id="3.20.20.140">
    <property type="entry name" value="Metal-dependent hydrolases"/>
    <property type="match status" value="1"/>
</dbReference>
<dbReference type="AlphaFoldDB" id="A0A417YTI6"/>
<dbReference type="InterPro" id="IPR032466">
    <property type="entry name" value="Metal_Hydrolase"/>
</dbReference>
<protein>
    <submittedName>
        <fullName evidence="4">Cytosine deaminase</fullName>
    </submittedName>
</protein>
<accession>A0A417YTI6</accession>
<dbReference type="NCBIfam" id="NF006685">
    <property type="entry name" value="PRK09230.1"/>
    <property type="match status" value="1"/>
</dbReference>
<dbReference type="RefSeq" id="WP_118921135.1">
    <property type="nucleotide sequence ID" value="NZ_QWEG01000007.1"/>
</dbReference>
<dbReference type="Pfam" id="PF07969">
    <property type="entry name" value="Amidohydro_3"/>
    <property type="match status" value="1"/>
</dbReference>
<dbReference type="InterPro" id="IPR052349">
    <property type="entry name" value="Metallo-hydrolase_Enzymes"/>
</dbReference>
<dbReference type="InterPro" id="IPR013108">
    <property type="entry name" value="Amidohydro_3"/>
</dbReference>
<dbReference type="GO" id="GO:0046872">
    <property type="term" value="F:metal ion binding"/>
    <property type="evidence" value="ECO:0007669"/>
    <property type="project" value="UniProtKB-KW"/>
</dbReference>
<dbReference type="InterPro" id="IPR011059">
    <property type="entry name" value="Metal-dep_hydrolase_composite"/>
</dbReference>
<evidence type="ECO:0000259" key="3">
    <source>
        <dbReference type="Pfam" id="PF07969"/>
    </source>
</evidence>
<comment type="caution">
    <text evidence="4">The sequence shown here is derived from an EMBL/GenBank/DDBJ whole genome shotgun (WGS) entry which is preliminary data.</text>
</comment>
<dbReference type="EMBL" id="QWEG01000007">
    <property type="protein sequence ID" value="RHW40374.1"/>
    <property type="molecule type" value="Genomic_DNA"/>
</dbReference>
<reference evidence="4 5" key="1">
    <citation type="journal article" date="2017" name="Int. J. Syst. Evol. Microbiol.">
        <title>Bacillus notoginsengisoli sp. nov., a novel bacterium isolated from the rhizosphere of Panax notoginseng.</title>
        <authorList>
            <person name="Zhang M.Y."/>
            <person name="Cheng J."/>
            <person name="Cai Y."/>
            <person name="Zhang T.Y."/>
            <person name="Wu Y.Y."/>
            <person name="Manikprabhu D."/>
            <person name="Li W.J."/>
            <person name="Zhang Y.X."/>
        </authorList>
    </citation>
    <scope>NUCLEOTIDE SEQUENCE [LARGE SCALE GENOMIC DNA]</scope>
    <source>
        <strain evidence="4 5">JCM 30743</strain>
    </source>
</reference>
<dbReference type="SUPFAM" id="SSF51338">
    <property type="entry name" value="Composite domain of metallo-dependent hydrolases"/>
    <property type="match status" value="1"/>
</dbReference>
<evidence type="ECO:0000313" key="4">
    <source>
        <dbReference type="EMBL" id="RHW40374.1"/>
    </source>
</evidence>
<keyword evidence="5" id="KW-1185">Reference proteome</keyword>
<dbReference type="GO" id="GO:0004131">
    <property type="term" value="F:cytosine deaminase activity"/>
    <property type="evidence" value="ECO:0007669"/>
    <property type="project" value="TreeGrafter"/>
</dbReference>
<feature type="domain" description="Amidohydrolase 3" evidence="3">
    <location>
        <begin position="38"/>
        <end position="399"/>
    </location>
</feature>
<dbReference type="OrthoDB" id="9815027at2"/>
<proteinExistence type="predicted"/>
<dbReference type="PANTHER" id="PTHR32027">
    <property type="entry name" value="CYTOSINE DEAMINASE"/>
    <property type="match status" value="1"/>
</dbReference>
<dbReference type="PANTHER" id="PTHR32027:SF0">
    <property type="entry name" value="CYTOSINE DEAMINASE"/>
    <property type="match status" value="1"/>
</dbReference>
<dbReference type="FunFam" id="3.20.20.140:FF:000019">
    <property type="entry name" value="Cytosine deaminase"/>
    <property type="match status" value="1"/>
</dbReference>
<dbReference type="GO" id="GO:0006209">
    <property type="term" value="P:cytosine catabolic process"/>
    <property type="evidence" value="ECO:0007669"/>
    <property type="project" value="TreeGrafter"/>
</dbReference>
<sequence length="422" mass="47795">MIIKNAKLRGKDGLWHLFIEDGKIEKITQQLGEGYEKEIIDVDGSLVLPPFIEPHIHLDTTLTAGEPEWNKSGTLFEGIQRWAQRKETLTIEDVKKRSKTALKWQIAQGIQHVRTHVDVTDPELTALKAMLEVKEEMAPFVDIQLVAFPQEGILSYPSGSDLLEESLKMGADVVGGIPHFEFTREYGVDSLKIAFDLAEKYDRLVDIHCDEIDDEQSRFVEVVAAEAYKRGWGTRTTASHTTAMGSYNDAYTYKLFRLLKLSSINFVSNPLVNIHLQGRFDTYPKRRGLTRVKELQEAGLNICFGHDDIFDPWYPLGTGNMLQVLHMGIHASQLMGYDQIVDSIDLITKNSAKTLQIEENYGIEEGKPANFIVLSAENEYEAIRKQATVRYSFRNGKIIAETKPSEATITLGQKEERVNFTK</sequence>
<dbReference type="SUPFAM" id="SSF51556">
    <property type="entry name" value="Metallo-dependent hydrolases"/>
    <property type="match status" value="1"/>
</dbReference>
<evidence type="ECO:0000256" key="2">
    <source>
        <dbReference type="ARBA" id="ARBA00022801"/>
    </source>
</evidence>
<dbReference type="Proteomes" id="UP000284416">
    <property type="component" value="Unassembled WGS sequence"/>
</dbReference>
<dbReference type="NCBIfam" id="NF005748">
    <property type="entry name" value="PRK07572.1"/>
    <property type="match status" value="1"/>
</dbReference>
<organism evidence="4 5">
    <name type="scientific">Neobacillus notoginsengisoli</name>
    <dbReference type="NCBI Taxonomy" id="1578198"/>
    <lineage>
        <taxon>Bacteria</taxon>
        <taxon>Bacillati</taxon>
        <taxon>Bacillota</taxon>
        <taxon>Bacilli</taxon>
        <taxon>Bacillales</taxon>
        <taxon>Bacillaceae</taxon>
        <taxon>Neobacillus</taxon>
    </lineage>
</organism>
<keyword evidence="1" id="KW-0479">Metal-binding</keyword>
<keyword evidence="2" id="KW-0378">Hydrolase</keyword>